<keyword evidence="7" id="KW-0472">Membrane</keyword>
<dbReference type="Proteomes" id="UP000311919">
    <property type="component" value="Unassembled WGS sequence"/>
</dbReference>
<evidence type="ECO:0000256" key="3">
    <source>
        <dbReference type="ARBA" id="ARBA00022692"/>
    </source>
</evidence>
<evidence type="ECO:0000259" key="10">
    <source>
        <dbReference type="Pfam" id="PF01145"/>
    </source>
</evidence>
<evidence type="ECO:0000256" key="6">
    <source>
        <dbReference type="ARBA" id="ARBA00022989"/>
    </source>
</evidence>
<dbReference type="GO" id="GO:0005789">
    <property type="term" value="C:endoplasmic reticulum membrane"/>
    <property type="evidence" value="ECO:0007669"/>
    <property type="project" value="UniProtKB-SubCell"/>
</dbReference>
<evidence type="ECO:0000313" key="11">
    <source>
        <dbReference type="EMBL" id="TNN13210.1"/>
    </source>
</evidence>
<evidence type="ECO:0000256" key="1">
    <source>
        <dbReference type="ARBA" id="ARBA00004648"/>
    </source>
</evidence>
<dbReference type="STRING" id="6182.A0A4Z2DAK0"/>
<feature type="domain" description="Band 7" evidence="10">
    <location>
        <begin position="28"/>
        <end position="82"/>
    </location>
</feature>
<dbReference type="AlphaFoldDB" id="A0A4Z2DAK0"/>
<accession>A0A4Z2DAK0</accession>
<keyword evidence="3" id="KW-0812">Transmembrane</keyword>
<feature type="chain" id="PRO_5021405809" evidence="9">
    <location>
        <begin position="24"/>
        <end position="83"/>
    </location>
</feature>
<keyword evidence="9" id="KW-0732">Signal</keyword>
<dbReference type="InterPro" id="IPR001107">
    <property type="entry name" value="Band_7"/>
</dbReference>
<dbReference type="GO" id="GO:0032933">
    <property type="term" value="P:SREBP signaling pathway"/>
    <property type="evidence" value="ECO:0007669"/>
    <property type="project" value="TreeGrafter"/>
</dbReference>
<comment type="subcellular location">
    <subcellularLocation>
        <location evidence="1">Endoplasmic reticulum membrane</location>
        <topology evidence="1">Single-pass type II membrane protein</topology>
    </subcellularLocation>
</comment>
<evidence type="ECO:0000256" key="7">
    <source>
        <dbReference type="ARBA" id="ARBA00023136"/>
    </source>
</evidence>
<proteinExistence type="inferred from homology"/>
<evidence type="ECO:0000256" key="8">
    <source>
        <dbReference type="ARBA" id="ARBA00023180"/>
    </source>
</evidence>
<keyword evidence="8" id="KW-0325">Glycoprotein</keyword>
<dbReference type="Pfam" id="PF01145">
    <property type="entry name" value="Band_7"/>
    <property type="match status" value="1"/>
</dbReference>
<organism evidence="11 12">
    <name type="scientific">Schistosoma japonicum</name>
    <name type="common">Blood fluke</name>
    <dbReference type="NCBI Taxonomy" id="6182"/>
    <lineage>
        <taxon>Eukaryota</taxon>
        <taxon>Metazoa</taxon>
        <taxon>Spiralia</taxon>
        <taxon>Lophotrochozoa</taxon>
        <taxon>Platyhelminthes</taxon>
        <taxon>Trematoda</taxon>
        <taxon>Digenea</taxon>
        <taxon>Strigeidida</taxon>
        <taxon>Schistosomatoidea</taxon>
        <taxon>Schistosomatidae</taxon>
        <taxon>Schistosoma</taxon>
    </lineage>
</organism>
<comment type="similarity">
    <text evidence="2">Belongs to the band 7/mec-2 family.</text>
</comment>
<dbReference type="InterPro" id="IPR033294">
    <property type="entry name" value="Erlin1/2"/>
</dbReference>
<dbReference type="GO" id="GO:0015485">
    <property type="term" value="F:cholesterol binding"/>
    <property type="evidence" value="ECO:0007669"/>
    <property type="project" value="TreeGrafter"/>
</dbReference>
<dbReference type="PANTHER" id="PTHR15351:SF3">
    <property type="entry name" value="ERLIN"/>
    <property type="match status" value="1"/>
</dbReference>
<dbReference type="EMBL" id="SKCS01000197">
    <property type="protein sequence ID" value="TNN13210.1"/>
    <property type="molecule type" value="Genomic_DNA"/>
</dbReference>
<protein>
    <submittedName>
        <fullName evidence="11">Erlin-2 isoform 1</fullName>
    </submittedName>
</protein>
<dbReference type="PANTHER" id="PTHR15351">
    <property type="entry name" value="ERLIN (ER LIPID RAFT ASSOCIATED PROTEIN) HOMOLOG"/>
    <property type="match status" value="1"/>
</dbReference>
<gene>
    <name evidence="11" type="ORF">EWB00_003042</name>
</gene>
<keyword evidence="4" id="KW-0256">Endoplasmic reticulum</keyword>
<name>A0A4Z2DAK0_SCHJA</name>
<evidence type="ECO:0000256" key="4">
    <source>
        <dbReference type="ARBA" id="ARBA00022824"/>
    </source>
</evidence>
<reference evidence="11 12" key="1">
    <citation type="submission" date="2019-03" db="EMBL/GenBank/DDBJ databases">
        <title>An improved genome assembly of the fluke Schistosoma japonicum.</title>
        <authorList>
            <person name="Hu W."/>
            <person name="Luo F."/>
            <person name="Yin M."/>
            <person name="Mo X."/>
            <person name="Sun C."/>
            <person name="Wu Q."/>
            <person name="Zhu B."/>
            <person name="Xiang M."/>
            <person name="Wang J."/>
            <person name="Wang Y."/>
            <person name="Zhang T."/>
            <person name="Xu B."/>
            <person name="Zheng H."/>
            <person name="Feng Z."/>
        </authorList>
    </citation>
    <scope>NUCLEOTIDE SEQUENCE [LARGE SCALE GENOMIC DNA]</scope>
    <source>
        <strain evidence="11">HuSjv2</strain>
        <tissue evidence="11">Worms</tissue>
    </source>
</reference>
<evidence type="ECO:0000256" key="9">
    <source>
        <dbReference type="SAM" id="SignalP"/>
    </source>
</evidence>
<keyword evidence="6" id="KW-1133">Transmembrane helix</keyword>
<evidence type="ECO:0000256" key="2">
    <source>
        <dbReference type="ARBA" id="ARBA00008164"/>
    </source>
</evidence>
<keyword evidence="5" id="KW-0735">Signal-anchor</keyword>
<evidence type="ECO:0000313" key="12">
    <source>
        <dbReference type="Proteomes" id="UP000311919"/>
    </source>
</evidence>
<feature type="signal peptide" evidence="9">
    <location>
        <begin position="1"/>
        <end position="23"/>
    </location>
</feature>
<dbReference type="OrthoDB" id="77368at2759"/>
<evidence type="ECO:0000256" key="5">
    <source>
        <dbReference type="ARBA" id="ARBA00022968"/>
    </source>
</evidence>
<keyword evidence="12" id="KW-1185">Reference proteome</keyword>
<sequence>MDNQQSVLLILALVFAAWSVLFGLSFHQIDEGHVGVYYRGGALLSQTNGPGYHLMVPIITTYKPVQITLQTDEVKDVPCGTRK</sequence>
<dbReference type="GO" id="GO:0031625">
    <property type="term" value="F:ubiquitin protein ligase binding"/>
    <property type="evidence" value="ECO:0007669"/>
    <property type="project" value="InterPro"/>
</dbReference>
<comment type="caution">
    <text evidence="11">The sequence shown here is derived from an EMBL/GenBank/DDBJ whole genome shotgun (WGS) entry which is preliminary data.</text>
</comment>